<evidence type="ECO:0000256" key="1">
    <source>
        <dbReference type="SAM" id="Phobius"/>
    </source>
</evidence>
<organism evidence="2 3">
    <name type="scientific">Bemisia tabaci</name>
    <name type="common">Sweetpotato whitefly</name>
    <name type="synonym">Aleurodes tabaci</name>
    <dbReference type="NCBI Taxonomy" id="7038"/>
    <lineage>
        <taxon>Eukaryota</taxon>
        <taxon>Metazoa</taxon>
        <taxon>Ecdysozoa</taxon>
        <taxon>Arthropoda</taxon>
        <taxon>Hexapoda</taxon>
        <taxon>Insecta</taxon>
        <taxon>Pterygota</taxon>
        <taxon>Neoptera</taxon>
        <taxon>Paraneoptera</taxon>
        <taxon>Hemiptera</taxon>
        <taxon>Sternorrhyncha</taxon>
        <taxon>Aleyrodoidea</taxon>
        <taxon>Aleyrodidae</taxon>
        <taxon>Aleyrodinae</taxon>
        <taxon>Bemisia</taxon>
    </lineage>
</organism>
<accession>A0A9P0A271</accession>
<keyword evidence="1" id="KW-0812">Transmembrane</keyword>
<evidence type="ECO:0000313" key="2">
    <source>
        <dbReference type="EMBL" id="CAH0382404.1"/>
    </source>
</evidence>
<reference evidence="2" key="1">
    <citation type="submission" date="2021-12" db="EMBL/GenBank/DDBJ databases">
        <authorList>
            <person name="King R."/>
        </authorList>
    </citation>
    <scope>NUCLEOTIDE SEQUENCE</scope>
</reference>
<dbReference type="EMBL" id="OU963862">
    <property type="protein sequence ID" value="CAH0382404.1"/>
    <property type="molecule type" value="Genomic_DNA"/>
</dbReference>
<dbReference type="AlphaFoldDB" id="A0A9P0A271"/>
<dbReference type="Proteomes" id="UP001152759">
    <property type="component" value="Chromosome 1"/>
</dbReference>
<feature type="transmembrane region" description="Helical" evidence="1">
    <location>
        <begin position="174"/>
        <end position="192"/>
    </location>
</feature>
<dbReference type="KEGG" id="btab:109043971"/>
<keyword evidence="3" id="KW-1185">Reference proteome</keyword>
<proteinExistence type="predicted"/>
<feature type="transmembrane region" description="Helical" evidence="1">
    <location>
        <begin position="118"/>
        <end position="141"/>
    </location>
</feature>
<sequence length="226" mass="25853">MVFVQKSSRYEMPPDAIVLTPREAAKYQFENFERLNKSVTWPVLYGRKVIAISVLVQSSYLLMRFRTRYRLGNYGLLSTSLPFCAAPTLMSAAFQESFITEKVILQNECSVCLHTNSVLALAFFTHIVGGAGGAMATLYYAHNKGTYTLPPRSGSGLLKFGKDVFNLNRRFSNYHWIFLAFNILLSGTVIALQERATRQVTEILEQEDYDRVKESYLRSKQRRYNV</sequence>
<keyword evidence="1" id="KW-1133">Transmembrane helix</keyword>
<keyword evidence="1" id="KW-0472">Membrane</keyword>
<protein>
    <submittedName>
        <fullName evidence="2">Uncharacterized protein</fullName>
    </submittedName>
</protein>
<gene>
    <name evidence="2" type="ORF">BEMITA_LOCUS1949</name>
</gene>
<evidence type="ECO:0000313" key="3">
    <source>
        <dbReference type="Proteomes" id="UP001152759"/>
    </source>
</evidence>
<name>A0A9P0A271_BEMTA</name>